<sequence>MLFRGLVLGLGALLSAGHVQAEVAALPVPSSCTGVAAIRFSYTAASGWKVVKVAGGLKQVRTIVWDPLGNMIVSQALKGISVHTFGADGCVNSTTMLVSNTQLNHGLALTPDGKTLYASSERAAYSWSYDPATRKVGTQKTVVQGMDTGIHSTRNLLVVPQQPNMVLLQVGSNANFDMAAGDKATGRAIIKIFDISKAPASGFNYKTDGEVFGYGLRNEIGFTTDPAGVVWGVENSGDDFTRTQNGRNVDIHKDNPAEKLNNLGDPLKTRDAWYGYPTCFAVWDPSAFTDNKALKTGSHFVLSPNSSFNDASCNTKAIAPRLTFQAHSAPIWNAFDADASNMYVTFHGSWDRQPATGFKVVQIPFTKLPSGAYDPVAPADSMTGYKDIFSATNPSSCTANGLTQSNCVRLTAASWDPAGRGLFVGSDNSAEGEIYLLSKTS</sequence>
<proteinExistence type="predicted"/>
<evidence type="ECO:0000313" key="3">
    <source>
        <dbReference type="EMBL" id="OIW29288.1"/>
    </source>
</evidence>
<accession>A0A1J7JHQ9</accession>
<dbReference type="InterPro" id="IPR011041">
    <property type="entry name" value="Quinoprot_gluc/sorb_DH_b-prop"/>
</dbReference>
<dbReference type="Pfam" id="PF22807">
    <property type="entry name" value="TrAA12"/>
    <property type="match status" value="1"/>
</dbReference>
<dbReference type="InParanoid" id="A0A1J7JHQ9"/>
<evidence type="ECO:0000256" key="1">
    <source>
        <dbReference type="SAM" id="SignalP"/>
    </source>
</evidence>
<feature type="chain" id="PRO_5013085957" evidence="1">
    <location>
        <begin position="22"/>
        <end position="441"/>
    </location>
</feature>
<keyword evidence="4" id="KW-1185">Reference proteome</keyword>
<dbReference type="OrthoDB" id="507128at2759"/>
<reference evidence="3 4" key="1">
    <citation type="submission" date="2016-10" db="EMBL/GenBank/DDBJ databases">
        <title>Draft genome sequence of Coniochaeta ligniaria NRRL30616, a lignocellulolytic fungus for bioabatement of inhibitors in plant biomass hydrolysates.</title>
        <authorList>
            <consortium name="DOE Joint Genome Institute"/>
            <person name="Jimenez D.J."/>
            <person name="Hector R.E."/>
            <person name="Riley R."/>
            <person name="Sun H."/>
            <person name="Grigoriev I.V."/>
            <person name="Van Elsas J.D."/>
            <person name="Nichols N.N."/>
        </authorList>
    </citation>
    <scope>NUCLEOTIDE SEQUENCE [LARGE SCALE GENOMIC DNA]</scope>
    <source>
        <strain evidence="3 4">NRRL 30616</strain>
    </source>
</reference>
<protein>
    <submittedName>
        <fullName evidence="3">Soluble quino protein glucose dehydrogenase</fullName>
    </submittedName>
</protein>
<evidence type="ECO:0000313" key="4">
    <source>
        <dbReference type="Proteomes" id="UP000182658"/>
    </source>
</evidence>
<gene>
    <name evidence="3" type="ORF">CONLIGDRAFT_682190</name>
</gene>
<dbReference type="InterPro" id="IPR011042">
    <property type="entry name" value="6-blade_b-propeller_TolB-like"/>
</dbReference>
<dbReference type="STRING" id="1408157.A0A1J7JHQ9"/>
<name>A0A1J7JHQ9_9PEZI</name>
<dbReference type="EMBL" id="KV875098">
    <property type="protein sequence ID" value="OIW29288.1"/>
    <property type="molecule type" value="Genomic_DNA"/>
</dbReference>
<dbReference type="Proteomes" id="UP000182658">
    <property type="component" value="Unassembled WGS sequence"/>
</dbReference>
<keyword evidence="1" id="KW-0732">Signal</keyword>
<feature type="signal peptide" evidence="1">
    <location>
        <begin position="1"/>
        <end position="21"/>
    </location>
</feature>
<dbReference type="AlphaFoldDB" id="A0A1J7JHQ9"/>
<feature type="domain" description="Pyrroloquinoline quinone-dependent pyranose dehydrogenase beta-propeller" evidence="2">
    <location>
        <begin position="43"/>
        <end position="439"/>
    </location>
</feature>
<evidence type="ECO:0000259" key="2">
    <source>
        <dbReference type="Pfam" id="PF22807"/>
    </source>
</evidence>
<dbReference type="SUPFAM" id="SSF50952">
    <property type="entry name" value="Soluble quinoprotein glucose dehydrogenase"/>
    <property type="match status" value="1"/>
</dbReference>
<dbReference type="InterPro" id="IPR054539">
    <property type="entry name" value="Beta-prop_PDH"/>
</dbReference>
<dbReference type="Gene3D" id="2.120.10.30">
    <property type="entry name" value="TolB, C-terminal domain"/>
    <property type="match status" value="1"/>
</dbReference>
<organism evidence="3 4">
    <name type="scientific">Coniochaeta ligniaria NRRL 30616</name>
    <dbReference type="NCBI Taxonomy" id="1408157"/>
    <lineage>
        <taxon>Eukaryota</taxon>
        <taxon>Fungi</taxon>
        <taxon>Dikarya</taxon>
        <taxon>Ascomycota</taxon>
        <taxon>Pezizomycotina</taxon>
        <taxon>Sordariomycetes</taxon>
        <taxon>Sordariomycetidae</taxon>
        <taxon>Coniochaetales</taxon>
        <taxon>Coniochaetaceae</taxon>
        <taxon>Coniochaeta</taxon>
    </lineage>
</organism>